<gene>
    <name evidence="7" type="primary">dut</name>
    <name evidence="9" type="ORF">SAMN04488690_3769</name>
</gene>
<dbReference type="InterPro" id="IPR036157">
    <property type="entry name" value="dUTPase-like_sf"/>
</dbReference>
<evidence type="ECO:0000256" key="5">
    <source>
        <dbReference type="ARBA" id="ARBA00023080"/>
    </source>
</evidence>
<comment type="function">
    <text evidence="7">This enzyme is involved in nucleotide metabolism: it produces dUMP, the immediate precursor of thymidine nucleotides and it decreases the intracellular concentration of dUTP so that uracil cannot be incorporated into DNA.</text>
</comment>
<keyword evidence="4 7" id="KW-0460">Magnesium</keyword>
<dbReference type="EC" id="3.6.1.23" evidence="7"/>
<proteinExistence type="inferred from homology"/>
<dbReference type="GO" id="GO:0046081">
    <property type="term" value="P:dUTP catabolic process"/>
    <property type="evidence" value="ECO:0007669"/>
    <property type="project" value="InterPro"/>
</dbReference>
<evidence type="ECO:0000259" key="8">
    <source>
        <dbReference type="Pfam" id="PF00692"/>
    </source>
</evidence>
<dbReference type="GeneID" id="64102940"/>
<comment type="caution">
    <text evidence="7">Lacks conserved residue(s) required for the propagation of feature annotation.</text>
</comment>
<comment type="similarity">
    <text evidence="1 7">Belongs to the dUTPase family.</text>
</comment>
<dbReference type="Proteomes" id="UP000191133">
    <property type="component" value="Unassembled WGS sequence"/>
</dbReference>
<evidence type="ECO:0000256" key="6">
    <source>
        <dbReference type="ARBA" id="ARBA00047686"/>
    </source>
</evidence>
<feature type="binding site" evidence="7">
    <location>
        <position position="94"/>
    </location>
    <ligand>
        <name>substrate</name>
    </ligand>
</feature>
<evidence type="ECO:0000313" key="10">
    <source>
        <dbReference type="Proteomes" id="UP000191133"/>
    </source>
</evidence>
<dbReference type="NCBIfam" id="TIGR00576">
    <property type="entry name" value="dut"/>
    <property type="match status" value="1"/>
</dbReference>
<dbReference type="InterPro" id="IPR029054">
    <property type="entry name" value="dUTPase-like"/>
</dbReference>
<keyword evidence="3 7" id="KW-0378">Hydrolase</keyword>
<dbReference type="PANTHER" id="PTHR11241:SF0">
    <property type="entry name" value="DEOXYURIDINE 5'-TRIPHOSPHATE NUCLEOTIDOHYDROLASE"/>
    <property type="match status" value="1"/>
</dbReference>
<sequence length="162" mass="17058">MTQASNTHGLSPQPLQVKLLDPRFGDSWPLPAYATEASAGMDLRAALETALTLQPGDTALVPSGLAIHIADPHLCAVILPRSGLGHRHGIVLGNGTGLIDADYQGPLLISVWNRGREAFTIEPGDRIAQLVIVPIARVSLQVVDTFTDSVRGTGGFGHTGVR</sequence>
<keyword evidence="2 7" id="KW-0479">Metal-binding</keyword>
<dbReference type="UniPathway" id="UPA00610">
    <property type="reaction ID" value="UER00666"/>
</dbReference>
<name>A0A1W1H329_9GAMM</name>
<evidence type="ECO:0000256" key="4">
    <source>
        <dbReference type="ARBA" id="ARBA00022842"/>
    </source>
</evidence>
<comment type="pathway">
    <text evidence="7">Pyrimidine metabolism; dUMP biosynthesis; dUMP from dCTP (dUTP route): step 2/2.</text>
</comment>
<dbReference type="FunFam" id="2.70.40.10:FF:000002">
    <property type="entry name" value="dUTP diphosphatase"/>
    <property type="match status" value="1"/>
</dbReference>
<dbReference type="PANTHER" id="PTHR11241">
    <property type="entry name" value="DEOXYURIDINE 5'-TRIPHOSPHATE NUCLEOTIDOHYDROLASE"/>
    <property type="match status" value="1"/>
</dbReference>
<accession>A0A1W1H329</accession>
<organism evidence="9 10">
    <name type="scientific">Stenotrophomonas indicatrix</name>
    <dbReference type="NCBI Taxonomy" id="2045451"/>
    <lineage>
        <taxon>Bacteria</taxon>
        <taxon>Pseudomonadati</taxon>
        <taxon>Pseudomonadota</taxon>
        <taxon>Gammaproteobacteria</taxon>
        <taxon>Lysobacterales</taxon>
        <taxon>Lysobacteraceae</taxon>
        <taxon>Stenotrophomonas</taxon>
    </lineage>
</organism>
<keyword evidence="5 7" id="KW-0546">Nucleotide metabolism</keyword>
<dbReference type="EMBL" id="FWEU01000005">
    <property type="protein sequence ID" value="SLM26013.1"/>
    <property type="molecule type" value="Genomic_DNA"/>
</dbReference>
<dbReference type="GO" id="GO:0000287">
    <property type="term" value="F:magnesium ion binding"/>
    <property type="evidence" value="ECO:0007669"/>
    <property type="project" value="UniProtKB-UniRule"/>
</dbReference>
<dbReference type="CDD" id="cd07557">
    <property type="entry name" value="trimeric_dUTPase"/>
    <property type="match status" value="1"/>
</dbReference>
<dbReference type="GO" id="GO:0004170">
    <property type="term" value="F:dUTP diphosphatase activity"/>
    <property type="evidence" value="ECO:0007669"/>
    <property type="project" value="UniProtKB-UniRule"/>
</dbReference>
<dbReference type="AlphaFoldDB" id="A0A1W1H329"/>
<dbReference type="InterPro" id="IPR008181">
    <property type="entry name" value="dUTPase"/>
</dbReference>
<dbReference type="GO" id="GO:0006226">
    <property type="term" value="P:dUMP biosynthetic process"/>
    <property type="evidence" value="ECO:0007669"/>
    <property type="project" value="UniProtKB-UniRule"/>
</dbReference>
<dbReference type="Pfam" id="PF00692">
    <property type="entry name" value="dUTPase"/>
    <property type="match status" value="1"/>
</dbReference>
<dbReference type="SUPFAM" id="SSF51283">
    <property type="entry name" value="dUTPase-like"/>
    <property type="match status" value="1"/>
</dbReference>
<evidence type="ECO:0000256" key="1">
    <source>
        <dbReference type="ARBA" id="ARBA00006581"/>
    </source>
</evidence>
<reference evidence="10" key="1">
    <citation type="submission" date="2016-10" db="EMBL/GenBank/DDBJ databases">
        <authorList>
            <person name="Varghese N."/>
        </authorList>
    </citation>
    <scope>NUCLEOTIDE SEQUENCE [LARGE SCALE GENOMIC DNA]</scope>
    <source>
        <strain evidence="10">92MFCol6.1</strain>
    </source>
</reference>
<evidence type="ECO:0000256" key="3">
    <source>
        <dbReference type="ARBA" id="ARBA00022801"/>
    </source>
</evidence>
<dbReference type="NCBIfam" id="NF001862">
    <property type="entry name" value="PRK00601.1"/>
    <property type="match status" value="1"/>
</dbReference>
<dbReference type="InterPro" id="IPR033704">
    <property type="entry name" value="dUTPase_trimeric"/>
</dbReference>
<comment type="catalytic activity">
    <reaction evidence="6 7">
        <text>dUTP + H2O = dUMP + diphosphate + H(+)</text>
        <dbReference type="Rhea" id="RHEA:10248"/>
        <dbReference type="ChEBI" id="CHEBI:15377"/>
        <dbReference type="ChEBI" id="CHEBI:15378"/>
        <dbReference type="ChEBI" id="CHEBI:33019"/>
        <dbReference type="ChEBI" id="CHEBI:61555"/>
        <dbReference type="ChEBI" id="CHEBI:246422"/>
        <dbReference type="EC" id="3.6.1.23"/>
    </reaction>
</comment>
<dbReference type="Gene3D" id="2.70.40.10">
    <property type="match status" value="1"/>
</dbReference>
<protein>
    <recommendedName>
        <fullName evidence="7">Deoxyuridine 5'-triphosphate nucleotidohydrolase</fullName>
        <shortName evidence="7">dUTPase</shortName>
        <ecNumber evidence="7">3.6.1.23</ecNumber>
    </recommendedName>
    <alternativeName>
        <fullName evidence="7">dUTP pyrophosphatase</fullName>
    </alternativeName>
</protein>
<feature type="binding site" evidence="7">
    <location>
        <begin position="98"/>
        <end position="100"/>
    </location>
    <ligand>
        <name>substrate</name>
    </ligand>
</feature>
<dbReference type="RefSeq" id="WP_025878378.1">
    <property type="nucleotide sequence ID" value="NZ_CBCSJV010000046.1"/>
</dbReference>
<feature type="domain" description="dUTPase-like" evidence="8">
    <location>
        <begin position="27"/>
        <end position="160"/>
    </location>
</feature>
<evidence type="ECO:0000313" key="9">
    <source>
        <dbReference type="EMBL" id="SLM26013.1"/>
    </source>
</evidence>
<evidence type="ECO:0000256" key="7">
    <source>
        <dbReference type="HAMAP-Rule" id="MF_00116"/>
    </source>
</evidence>
<evidence type="ECO:0000256" key="2">
    <source>
        <dbReference type="ARBA" id="ARBA00022723"/>
    </source>
</evidence>
<feature type="binding site" evidence="7">
    <location>
        <begin position="81"/>
        <end position="83"/>
    </location>
    <ligand>
        <name>substrate</name>
    </ligand>
</feature>
<dbReference type="HAMAP" id="MF_00116">
    <property type="entry name" value="dUTPase_bact"/>
    <property type="match status" value="1"/>
</dbReference>
<comment type="cofactor">
    <cofactor evidence="7">
        <name>Mg(2+)</name>
        <dbReference type="ChEBI" id="CHEBI:18420"/>
    </cofactor>
</comment>